<dbReference type="GO" id="GO:0051015">
    <property type="term" value="F:actin filament binding"/>
    <property type="evidence" value="ECO:0007669"/>
    <property type="project" value="TreeGrafter"/>
</dbReference>
<dbReference type="PRINTS" id="PR00499">
    <property type="entry name" value="P67PHOX"/>
</dbReference>
<organism evidence="6 7">
    <name type="scientific">Delitschia confertaspora ATCC 74209</name>
    <dbReference type="NCBI Taxonomy" id="1513339"/>
    <lineage>
        <taxon>Eukaryota</taxon>
        <taxon>Fungi</taxon>
        <taxon>Dikarya</taxon>
        <taxon>Ascomycota</taxon>
        <taxon>Pezizomycotina</taxon>
        <taxon>Dothideomycetes</taxon>
        <taxon>Pleosporomycetidae</taxon>
        <taxon>Pleosporales</taxon>
        <taxon>Delitschiaceae</taxon>
        <taxon>Delitschia</taxon>
    </lineage>
</organism>
<dbReference type="FunFam" id="2.30.30.40:FF:000273">
    <property type="entry name" value="Actin binding protein"/>
    <property type="match status" value="1"/>
</dbReference>
<feature type="compositionally biased region" description="Basic and acidic residues" evidence="3">
    <location>
        <begin position="340"/>
        <end position="350"/>
    </location>
</feature>
<dbReference type="InterPro" id="IPR002108">
    <property type="entry name" value="ADF-H"/>
</dbReference>
<evidence type="ECO:0000256" key="2">
    <source>
        <dbReference type="PROSITE-ProRule" id="PRU00192"/>
    </source>
</evidence>
<dbReference type="Proteomes" id="UP000799536">
    <property type="component" value="Unassembled WGS sequence"/>
</dbReference>
<feature type="compositionally biased region" description="Basic and acidic residues" evidence="3">
    <location>
        <begin position="484"/>
        <end position="493"/>
    </location>
</feature>
<dbReference type="InterPro" id="IPR036028">
    <property type="entry name" value="SH3-like_dom_sf"/>
</dbReference>
<evidence type="ECO:0008006" key="8">
    <source>
        <dbReference type="Google" id="ProtNLM"/>
    </source>
</evidence>
<dbReference type="FunFam" id="2.30.30.40:FF:000242">
    <property type="entry name" value="Actin binding protein"/>
    <property type="match status" value="1"/>
</dbReference>
<dbReference type="PRINTS" id="PR00452">
    <property type="entry name" value="SH3DOMAIN"/>
</dbReference>
<feature type="compositionally biased region" description="Basic and acidic residues" evidence="3">
    <location>
        <begin position="627"/>
        <end position="643"/>
    </location>
</feature>
<gene>
    <name evidence="6" type="ORF">GQ43DRAFT_396522</name>
</gene>
<accession>A0A9P4MY03</accession>
<keyword evidence="1 2" id="KW-0728">SH3 domain</keyword>
<dbReference type="SMART" id="SM00102">
    <property type="entry name" value="ADF"/>
    <property type="match status" value="1"/>
</dbReference>
<dbReference type="CDD" id="cd11281">
    <property type="entry name" value="ADF_drebrin_like"/>
    <property type="match status" value="1"/>
</dbReference>
<feature type="compositionally biased region" description="Polar residues" evidence="3">
    <location>
        <begin position="226"/>
        <end position="247"/>
    </location>
</feature>
<name>A0A9P4MY03_9PLEO</name>
<dbReference type="InterPro" id="IPR001452">
    <property type="entry name" value="SH3_domain"/>
</dbReference>
<dbReference type="InterPro" id="IPR029006">
    <property type="entry name" value="ADF-H/Gelsolin-like_dom_sf"/>
</dbReference>
<evidence type="ECO:0000259" key="5">
    <source>
        <dbReference type="PROSITE" id="PS51263"/>
    </source>
</evidence>
<feature type="compositionally biased region" description="Low complexity" evidence="3">
    <location>
        <begin position="318"/>
        <end position="332"/>
    </location>
</feature>
<dbReference type="InterPro" id="IPR035718">
    <property type="entry name" value="Abp1_fungi_SH3_C2"/>
</dbReference>
<dbReference type="Pfam" id="PF14604">
    <property type="entry name" value="SH3_9"/>
    <property type="match status" value="2"/>
</dbReference>
<feature type="domain" description="SH3" evidence="4">
    <location>
        <begin position="673"/>
        <end position="733"/>
    </location>
</feature>
<comment type="caution">
    <text evidence="6">The sequence shown here is derived from an EMBL/GenBank/DDBJ whole genome shotgun (WGS) entry which is preliminary data.</text>
</comment>
<feature type="region of interest" description="Disordered" evidence="3">
    <location>
        <begin position="318"/>
        <end position="647"/>
    </location>
</feature>
<keyword evidence="7" id="KW-1185">Reference proteome</keyword>
<dbReference type="EMBL" id="ML994024">
    <property type="protein sequence ID" value="KAF2200405.1"/>
    <property type="molecule type" value="Genomic_DNA"/>
</dbReference>
<dbReference type="PROSITE" id="PS51263">
    <property type="entry name" value="ADF_H"/>
    <property type="match status" value="1"/>
</dbReference>
<dbReference type="GO" id="GO:0005884">
    <property type="term" value="C:actin filament"/>
    <property type="evidence" value="ECO:0007669"/>
    <property type="project" value="TreeGrafter"/>
</dbReference>
<dbReference type="FunFam" id="3.40.20.10:FF:000045">
    <property type="entry name" value="Actin binding protein, putative"/>
    <property type="match status" value="1"/>
</dbReference>
<feature type="compositionally biased region" description="Pro residues" evidence="3">
    <location>
        <begin position="572"/>
        <end position="587"/>
    </location>
</feature>
<proteinExistence type="predicted"/>
<dbReference type="PANTHER" id="PTHR10829:SF25">
    <property type="entry name" value="DREBRIN-LIKE PROTEIN"/>
    <property type="match status" value="1"/>
</dbReference>
<dbReference type="Gene3D" id="3.40.20.10">
    <property type="entry name" value="Severin"/>
    <property type="match status" value="1"/>
</dbReference>
<feature type="region of interest" description="Disordered" evidence="3">
    <location>
        <begin position="155"/>
        <end position="275"/>
    </location>
</feature>
<feature type="compositionally biased region" description="Low complexity" evidence="3">
    <location>
        <begin position="160"/>
        <end position="171"/>
    </location>
</feature>
<dbReference type="GO" id="GO:0030833">
    <property type="term" value="P:regulation of actin filament polymerization"/>
    <property type="evidence" value="ECO:0007669"/>
    <property type="project" value="TreeGrafter"/>
</dbReference>
<dbReference type="SUPFAM" id="SSF55753">
    <property type="entry name" value="Actin depolymerizing proteins"/>
    <property type="match status" value="1"/>
</dbReference>
<feature type="domain" description="ADF-H" evidence="5">
    <location>
        <begin position="5"/>
        <end position="155"/>
    </location>
</feature>
<dbReference type="CDD" id="cd11961">
    <property type="entry name" value="SH3_Abp1_fungi_C2"/>
    <property type="match status" value="1"/>
</dbReference>
<evidence type="ECO:0000256" key="3">
    <source>
        <dbReference type="SAM" id="MobiDB-lite"/>
    </source>
</evidence>
<dbReference type="PANTHER" id="PTHR10829">
    <property type="entry name" value="CORTACTIN AND DREBRIN"/>
    <property type="match status" value="1"/>
</dbReference>
<evidence type="ECO:0000259" key="4">
    <source>
        <dbReference type="PROSITE" id="PS50002"/>
    </source>
</evidence>
<dbReference type="GO" id="GO:0030427">
    <property type="term" value="C:site of polarized growth"/>
    <property type="evidence" value="ECO:0007669"/>
    <property type="project" value="TreeGrafter"/>
</dbReference>
<evidence type="ECO:0000313" key="7">
    <source>
        <dbReference type="Proteomes" id="UP000799536"/>
    </source>
</evidence>
<dbReference type="Pfam" id="PF00241">
    <property type="entry name" value="Cofilin_ADF"/>
    <property type="match status" value="1"/>
</dbReference>
<evidence type="ECO:0000256" key="1">
    <source>
        <dbReference type="ARBA" id="ARBA00022443"/>
    </source>
</evidence>
<reference evidence="6" key="1">
    <citation type="journal article" date="2020" name="Stud. Mycol.">
        <title>101 Dothideomycetes genomes: a test case for predicting lifestyles and emergence of pathogens.</title>
        <authorList>
            <person name="Haridas S."/>
            <person name="Albert R."/>
            <person name="Binder M."/>
            <person name="Bloem J."/>
            <person name="Labutti K."/>
            <person name="Salamov A."/>
            <person name="Andreopoulos B."/>
            <person name="Baker S."/>
            <person name="Barry K."/>
            <person name="Bills G."/>
            <person name="Bluhm B."/>
            <person name="Cannon C."/>
            <person name="Castanera R."/>
            <person name="Culley D."/>
            <person name="Daum C."/>
            <person name="Ezra D."/>
            <person name="Gonzalez J."/>
            <person name="Henrissat B."/>
            <person name="Kuo A."/>
            <person name="Liang C."/>
            <person name="Lipzen A."/>
            <person name="Lutzoni F."/>
            <person name="Magnuson J."/>
            <person name="Mondo S."/>
            <person name="Nolan M."/>
            <person name="Ohm R."/>
            <person name="Pangilinan J."/>
            <person name="Park H.-J."/>
            <person name="Ramirez L."/>
            <person name="Alfaro M."/>
            <person name="Sun H."/>
            <person name="Tritt A."/>
            <person name="Yoshinaga Y."/>
            <person name="Zwiers L.-H."/>
            <person name="Turgeon B."/>
            <person name="Goodwin S."/>
            <person name="Spatafora J."/>
            <person name="Crous P."/>
            <person name="Grigoriev I."/>
        </authorList>
    </citation>
    <scope>NUCLEOTIDE SEQUENCE</scope>
    <source>
        <strain evidence="6">ATCC 74209</strain>
    </source>
</reference>
<feature type="region of interest" description="Disordered" evidence="3">
    <location>
        <begin position="740"/>
        <end position="791"/>
    </location>
</feature>
<evidence type="ECO:0000313" key="6">
    <source>
        <dbReference type="EMBL" id="KAF2200405.1"/>
    </source>
</evidence>
<dbReference type="Gene3D" id="2.30.30.40">
    <property type="entry name" value="SH3 Domains"/>
    <property type="match status" value="2"/>
</dbReference>
<dbReference type="InterPro" id="IPR035719">
    <property type="entry name" value="Abp1_fungi_SH3_C1"/>
</dbReference>
<dbReference type="SMART" id="SM00326">
    <property type="entry name" value="SH3"/>
    <property type="match status" value="2"/>
</dbReference>
<dbReference type="CDD" id="cd11962">
    <property type="entry name" value="SH3_Abp1_fungi_C1"/>
    <property type="match status" value="1"/>
</dbReference>
<sequence length="831" mass="86890">MASLNTSTNGPNITRSYQSIANAPRPTGSQANSPTYAQWAVFTVAAPLVSAFQHEGGKESVLKVQSTGEGELADLIDEFSDGRIQFAFVKVKDANSGLPKCVLIAWCGEGVPERTKGYFGSHLGVVSKLLHGYHVQVTARSDQDLTPERIVQKVADSSGSKYSGGSAIPSSSGPPPPAAKKPVFTPTQVGGGGSGFNPLGSRGRANAPRNEKVDSDGWGADAPPVTRTQLEKVQSAYQPTKVNINDLTSKKQEPSRFQAPQRNDTPSDVVKGGYQPIGKVDIAALRREAQKTQDDRPAPVKGAYEPVGRVDIAAIRAKAQAAPSPASGLSPAVTGASNRSNEDETPKSLAERSAAFNQSERLTSLPKPKVANKFGGSSAFTGTKAPTPSVFGAKPIPSAPIGTASKTFADEGGKTPAQIWAERKAREGGGAKSPAAVGGVTPPITSQPSGEGGWKSGYTGKSWAPIQTTRTGQSATSNLSTQRTGDEPQHQQEEPSSPAGGVSALKDRFKGAAPMGAPSSRDVPEPEGPPPPPMDMSSKPNTGGRAVPPPMPVLPSRPTQEEIPAEQHQRMPSPPPQPPRSPSPEPSGSPVRIAMPVARGPEPDELSPAEEHAPPMPTRSLDQAARAARDASPEPQVQDKDPSRSAGVAAAAATFGVGAAAVTAAAASHSQTGGGKRALIQYDYEKAEDNEIELREGEYVTNIEMVDEDWWMGQNSAGETGLFPSNYVELVEDGDNADTEAGHAEMEAPPPLPTHPSAAEDEPPAGPPQPAGSSGPTATALYDYDAAEDNEISFPEGGKIENVEFPDEDWWLGTFNGQTGLFPANYVQLDE</sequence>
<dbReference type="GO" id="GO:0030864">
    <property type="term" value="C:cortical actin cytoskeleton"/>
    <property type="evidence" value="ECO:0007669"/>
    <property type="project" value="TreeGrafter"/>
</dbReference>
<dbReference type="AlphaFoldDB" id="A0A9P4MY03"/>
<feature type="compositionally biased region" description="Polar residues" evidence="3">
    <location>
        <begin position="465"/>
        <end position="483"/>
    </location>
</feature>
<dbReference type="OrthoDB" id="5971719at2759"/>
<feature type="domain" description="SH3" evidence="4">
    <location>
        <begin position="773"/>
        <end position="831"/>
    </location>
</feature>
<protein>
    <recommendedName>
        <fullName evidence="8">SH3 domain protein</fullName>
    </recommendedName>
</protein>
<dbReference type="PROSITE" id="PS50002">
    <property type="entry name" value="SH3"/>
    <property type="match status" value="2"/>
</dbReference>
<dbReference type="SUPFAM" id="SSF50044">
    <property type="entry name" value="SH3-domain"/>
    <property type="match status" value="2"/>
</dbReference>
<feature type="region of interest" description="Disordered" evidence="3">
    <location>
        <begin position="1"/>
        <end position="31"/>
    </location>
</feature>